<protein>
    <submittedName>
        <fullName evidence="5">Uncharacterized protein</fullName>
    </submittedName>
</protein>
<evidence type="ECO:0000259" key="3">
    <source>
        <dbReference type="Pfam" id="PF23571"/>
    </source>
</evidence>
<dbReference type="Pfam" id="PF03321">
    <property type="entry name" value="GH3"/>
    <property type="match status" value="1"/>
</dbReference>
<dbReference type="AlphaFoldDB" id="A0A9D4U2T0"/>
<sequence length="666" mass="74969">MAQKSETMPLTQTIPHEPPSVASTPATHDHPEPKFSPSLDILELMKPPMPRSDREALALLENLTQNADLVQTETLSAILRQNAHTEYLARYGLQGRTDLQSFKSLLPMITYEDLQPYIQRIANGDSSPILSGCPISEFHTSSGTSAGERKLIPTIHDEYERKSILFSFFMPIMNQYVPDLDKGKGMFFYFIKSEVKTPGGLLARPVLTSYYKSQLFTERPYDPYNVYTSPNETILCPDSFQSMYCQMLCGLLHRTDVLRMGAIFASGFLRAIRFLQENWQQLCADIRTGKLSDIITHEPSRRAVGNLLTSMCPNGENADEIARICSKCQESSSWKGIISLIWPRTKYIDVIVTGAMVQYIPTLNMYSGGLPLVCTVYASSECYFGVNLHPLCKPTDVSYTIVPNMAYFEFLPVHSSREGGNKFHQYSTTTKEKSSSEMLDEDKQLVELVDVQVGCEYEIVVTTYAGLYRYRVGDILRVTGFHNKAPQFEFVCRKNVALSIDVDKTDEHTLHRAVEAATTAHLIGTHMKLVEYTSYVDLGTIPAHYVLFWELEYNNTTTGGDRVNGDEMKAVLEECCWSVEEKLDSVYRQGRVSDRSIGPLEIRVVKTGSFELLMDHCVSCGASINQYKTPRCVKAAPIIELMNCRVISAYLSPRCPTWRPAVPLAS</sequence>
<dbReference type="PANTHER" id="PTHR31901:SF9">
    <property type="entry name" value="GH3 DOMAIN-CONTAINING PROTEIN"/>
    <property type="match status" value="1"/>
</dbReference>
<evidence type="ECO:0000256" key="2">
    <source>
        <dbReference type="SAM" id="MobiDB-lite"/>
    </source>
</evidence>
<gene>
    <name evidence="5" type="ORF">GOP47_0025823</name>
</gene>
<proteinExistence type="inferred from homology"/>
<dbReference type="InterPro" id="IPR055378">
    <property type="entry name" value="GH3_C"/>
</dbReference>
<dbReference type="PANTHER" id="PTHR31901">
    <property type="entry name" value="GH3 DOMAIN-CONTAINING PROTEIN"/>
    <property type="match status" value="1"/>
</dbReference>
<dbReference type="GO" id="GO:0005737">
    <property type="term" value="C:cytoplasm"/>
    <property type="evidence" value="ECO:0007669"/>
    <property type="project" value="TreeGrafter"/>
</dbReference>
<accession>A0A9D4U2T0</accession>
<dbReference type="InterPro" id="IPR055377">
    <property type="entry name" value="GH3_M"/>
</dbReference>
<feature type="domain" description="GH3 middle" evidence="3">
    <location>
        <begin position="399"/>
        <end position="493"/>
    </location>
</feature>
<feature type="region of interest" description="Disordered" evidence="2">
    <location>
        <begin position="1"/>
        <end position="37"/>
    </location>
</feature>
<keyword evidence="6" id="KW-1185">Reference proteome</keyword>
<evidence type="ECO:0000259" key="4">
    <source>
        <dbReference type="Pfam" id="PF23572"/>
    </source>
</evidence>
<feature type="domain" description="GH3 C-terminal" evidence="4">
    <location>
        <begin position="510"/>
        <end position="635"/>
    </location>
</feature>
<dbReference type="Proteomes" id="UP000886520">
    <property type="component" value="Chromosome 25"/>
</dbReference>
<reference evidence="5" key="1">
    <citation type="submission" date="2021-01" db="EMBL/GenBank/DDBJ databases">
        <title>Adiantum capillus-veneris genome.</title>
        <authorList>
            <person name="Fang Y."/>
            <person name="Liao Q."/>
        </authorList>
    </citation>
    <scope>NUCLEOTIDE SEQUENCE</scope>
    <source>
        <strain evidence="5">H3</strain>
        <tissue evidence="5">Leaf</tissue>
    </source>
</reference>
<dbReference type="InterPro" id="IPR004993">
    <property type="entry name" value="GH3"/>
</dbReference>
<dbReference type="Pfam" id="PF23572">
    <property type="entry name" value="GH3_C"/>
    <property type="match status" value="1"/>
</dbReference>
<dbReference type="OrthoDB" id="10004661at2759"/>
<evidence type="ECO:0000313" key="5">
    <source>
        <dbReference type="EMBL" id="KAI5059504.1"/>
    </source>
</evidence>
<dbReference type="EMBL" id="JABFUD020000025">
    <property type="protein sequence ID" value="KAI5059504.1"/>
    <property type="molecule type" value="Genomic_DNA"/>
</dbReference>
<comment type="caution">
    <text evidence="5">The sequence shown here is derived from an EMBL/GenBank/DDBJ whole genome shotgun (WGS) entry which is preliminary data.</text>
</comment>
<organism evidence="5 6">
    <name type="scientific">Adiantum capillus-veneris</name>
    <name type="common">Maidenhair fern</name>
    <dbReference type="NCBI Taxonomy" id="13818"/>
    <lineage>
        <taxon>Eukaryota</taxon>
        <taxon>Viridiplantae</taxon>
        <taxon>Streptophyta</taxon>
        <taxon>Embryophyta</taxon>
        <taxon>Tracheophyta</taxon>
        <taxon>Polypodiopsida</taxon>
        <taxon>Polypodiidae</taxon>
        <taxon>Polypodiales</taxon>
        <taxon>Pteridineae</taxon>
        <taxon>Pteridaceae</taxon>
        <taxon>Vittarioideae</taxon>
        <taxon>Adiantum</taxon>
    </lineage>
</organism>
<feature type="compositionally biased region" description="Polar residues" evidence="2">
    <location>
        <begin position="1"/>
        <end position="14"/>
    </location>
</feature>
<dbReference type="Pfam" id="PF23571">
    <property type="entry name" value="GH3_M"/>
    <property type="match status" value="1"/>
</dbReference>
<comment type="similarity">
    <text evidence="1">Belongs to the IAA-amido conjugating enzyme family.</text>
</comment>
<dbReference type="GO" id="GO:0016881">
    <property type="term" value="F:acid-amino acid ligase activity"/>
    <property type="evidence" value="ECO:0007669"/>
    <property type="project" value="TreeGrafter"/>
</dbReference>
<name>A0A9D4U2T0_ADICA</name>
<evidence type="ECO:0000256" key="1">
    <source>
        <dbReference type="ARBA" id="ARBA00008068"/>
    </source>
</evidence>
<evidence type="ECO:0000313" key="6">
    <source>
        <dbReference type="Proteomes" id="UP000886520"/>
    </source>
</evidence>